<gene>
    <name evidence="2" type="ordered locus">Mmcs_4212</name>
</gene>
<protein>
    <recommendedName>
        <fullName evidence="1">ER-bound oxygenase mpaB/mpaB'/Rubber oxygenase catalytic domain-containing protein</fullName>
    </recommendedName>
</protein>
<dbReference type="AlphaFoldDB" id="A0A5Q5BPB5"/>
<dbReference type="GO" id="GO:0016491">
    <property type="term" value="F:oxidoreductase activity"/>
    <property type="evidence" value="ECO:0007669"/>
    <property type="project" value="InterPro"/>
</dbReference>
<evidence type="ECO:0000313" key="2">
    <source>
        <dbReference type="EMBL" id="ABG10317.1"/>
    </source>
</evidence>
<feature type="domain" description="ER-bound oxygenase mpaB/mpaB'/Rubber oxygenase catalytic" evidence="1">
    <location>
        <begin position="85"/>
        <end position="315"/>
    </location>
</feature>
<dbReference type="Pfam" id="PF09995">
    <property type="entry name" value="MPAB_Lcp_cat"/>
    <property type="match status" value="1"/>
</dbReference>
<evidence type="ECO:0000259" key="1">
    <source>
        <dbReference type="Pfam" id="PF09995"/>
    </source>
</evidence>
<sequence>MHRYGWRTGTPSRRFRRTAGSCDRLASRPARTVEVMVLARELGAIRSGLGSALFGMVAGPDGPDNRARIHGTPGPRWFAEDRPIRRVHADASMFVGGLRALLLQSLHPLAMAGVAGHSDYRGDPWGRLQRTSTFLAVTTFGPAADAQRAVDKVRGIHRRVRGVAPDGTPYDATDPHLLEWVHIAEIDSFLLAHQLYGAQPLDQTGRDAYVADTSRVATALGVLNPPRTEDQLRERIEAYRPELRSTAAARDAARFLLLTPPLPLPARAPYGVLAAISVAMLPGWARKPLRLPYFPPLEATAVRVSGRVLVGGIRWAMTASQEERTTARSTPSVR</sequence>
<name>A0A5Q5BPB5_MYCSS</name>
<dbReference type="InterPro" id="IPR018713">
    <property type="entry name" value="MPAB/Lcp_cat_dom"/>
</dbReference>
<reference evidence="2" key="1">
    <citation type="submission" date="2006-06" db="EMBL/GenBank/DDBJ databases">
        <title>Complete sequence of chromosome of Mycobacterium sp. MCS.</title>
        <authorList>
            <consortium name="US DOE Joint Genome Institute"/>
            <person name="Copeland A."/>
            <person name="Lucas S."/>
            <person name="Lapidus A."/>
            <person name="Barry K."/>
            <person name="Detter J.C."/>
            <person name="Glavina del Rio T."/>
            <person name="Hammon N."/>
            <person name="Israni S."/>
            <person name="Dalin E."/>
            <person name="Tice H."/>
            <person name="Pitluck S."/>
            <person name="Martinez M."/>
            <person name="Schmutz J."/>
            <person name="Larimer F."/>
            <person name="Land M."/>
            <person name="Hauser L."/>
            <person name="Kyrpides N."/>
            <person name="Kim E."/>
            <person name="Miller C.D."/>
            <person name="Hughes J.E."/>
            <person name="Anderson A.J."/>
            <person name="Sims R.C."/>
            <person name="Richardson P."/>
        </authorList>
    </citation>
    <scope>NUCLEOTIDE SEQUENCE [LARGE SCALE GENOMIC DNA]</scope>
    <source>
        <strain evidence="2">MCS</strain>
    </source>
</reference>
<dbReference type="PANTHER" id="PTHR36151">
    <property type="entry name" value="BLR2777 PROTEIN"/>
    <property type="match status" value="1"/>
</dbReference>
<proteinExistence type="predicted"/>
<accession>A0A5Q5BPB5</accession>
<dbReference type="KEGG" id="mmc:Mmcs_4212"/>
<dbReference type="PANTHER" id="PTHR36151:SF3">
    <property type="entry name" value="ER-BOUND OXYGENASE MPAB_MPAB'_RUBBER OXYGENASE CATALYTIC DOMAIN-CONTAINING PROTEIN"/>
    <property type="match status" value="1"/>
</dbReference>
<dbReference type="EMBL" id="CP000384">
    <property type="protein sequence ID" value="ABG10317.1"/>
    <property type="molecule type" value="Genomic_DNA"/>
</dbReference>
<organism evidence="2">
    <name type="scientific">Mycobacterium sp. (strain MCS)</name>
    <dbReference type="NCBI Taxonomy" id="164756"/>
    <lineage>
        <taxon>Bacteria</taxon>
        <taxon>Bacillati</taxon>
        <taxon>Actinomycetota</taxon>
        <taxon>Actinomycetes</taxon>
        <taxon>Mycobacteriales</taxon>
        <taxon>Mycobacteriaceae</taxon>
        <taxon>Mycobacterium</taxon>
    </lineage>
</organism>